<keyword evidence="1" id="KW-0805">Transcription regulation</keyword>
<organism evidence="5 6">
    <name type="scientific">Halosimplex aquaticum</name>
    <dbReference type="NCBI Taxonomy" id="3026162"/>
    <lineage>
        <taxon>Archaea</taxon>
        <taxon>Methanobacteriati</taxon>
        <taxon>Methanobacteriota</taxon>
        <taxon>Stenosarchaea group</taxon>
        <taxon>Halobacteria</taxon>
        <taxon>Halobacteriales</taxon>
        <taxon>Haloarculaceae</taxon>
        <taxon>Halosimplex</taxon>
    </lineage>
</organism>
<sequence>MREFEFVLTYDAGADELMDEFVERPGLRAQTAACFANERSMWRVDHVFGPESALDAVESRFLDESVCNECLDVEGCSSSREYQVLSENPEHRVYFTRREEIQHCHSIPYLAVDHVGDGLLIEAERDGSEYVWRLLVPDDCAVGELYDRIDERLRDGIRLDLSHVSDPKNWNGGYDTGGLLSAEERETVASAVDAGYYGTPREATVADLAEELDTPHSTVQYRLQRAEEKVMTRFAAESL</sequence>
<evidence type="ECO:0000313" key="5">
    <source>
        <dbReference type="EMBL" id="MFC7139185.1"/>
    </source>
</evidence>
<dbReference type="PANTHER" id="PTHR34236:SF1">
    <property type="entry name" value="DIMETHYL SULFOXIDE REDUCTASE TRANSCRIPTIONAL ACTIVATOR"/>
    <property type="match status" value="1"/>
</dbReference>
<evidence type="ECO:0000256" key="1">
    <source>
        <dbReference type="ARBA" id="ARBA00023015"/>
    </source>
</evidence>
<dbReference type="AlphaFoldDB" id="A0ABD5XVW4"/>
<gene>
    <name evidence="5" type="ORF">ACFQMA_04950</name>
</gene>
<accession>A0ABD5XVW4</accession>
<dbReference type="Pfam" id="PF24281">
    <property type="entry name" value="HVO_2928_N"/>
    <property type="match status" value="1"/>
</dbReference>
<feature type="domain" description="HTH bat-type" evidence="3">
    <location>
        <begin position="180"/>
        <end position="232"/>
    </location>
</feature>
<feature type="domain" description="HVO-2928 N-terminal" evidence="4">
    <location>
        <begin position="3"/>
        <end position="170"/>
    </location>
</feature>
<evidence type="ECO:0000256" key="2">
    <source>
        <dbReference type="ARBA" id="ARBA00023163"/>
    </source>
</evidence>
<keyword evidence="6" id="KW-1185">Reference proteome</keyword>
<evidence type="ECO:0000259" key="3">
    <source>
        <dbReference type="Pfam" id="PF04967"/>
    </source>
</evidence>
<name>A0ABD5XVW4_9EURY</name>
<evidence type="ECO:0000313" key="6">
    <source>
        <dbReference type="Proteomes" id="UP001596432"/>
    </source>
</evidence>
<dbReference type="InterPro" id="IPR056529">
    <property type="entry name" value="HVO_2928_N"/>
</dbReference>
<dbReference type="PANTHER" id="PTHR34236">
    <property type="entry name" value="DIMETHYL SULFOXIDE REDUCTASE TRANSCRIPTIONAL ACTIVATOR"/>
    <property type="match status" value="1"/>
</dbReference>
<dbReference type="RefSeq" id="WP_274324783.1">
    <property type="nucleotide sequence ID" value="NZ_CP118158.1"/>
</dbReference>
<dbReference type="InterPro" id="IPR007050">
    <property type="entry name" value="HTH_bacterioopsin"/>
</dbReference>
<protein>
    <submittedName>
        <fullName evidence="5">Helix-turn-helix domain-containing protein</fullName>
    </submittedName>
</protein>
<comment type="caution">
    <text evidence="5">The sequence shown here is derived from an EMBL/GenBank/DDBJ whole genome shotgun (WGS) entry which is preliminary data.</text>
</comment>
<keyword evidence="2" id="KW-0804">Transcription</keyword>
<dbReference type="Pfam" id="PF04967">
    <property type="entry name" value="HTH_10"/>
    <property type="match status" value="1"/>
</dbReference>
<reference evidence="5 6" key="1">
    <citation type="journal article" date="2019" name="Int. J. Syst. Evol. Microbiol.">
        <title>The Global Catalogue of Microorganisms (GCM) 10K type strain sequencing project: providing services to taxonomists for standard genome sequencing and annotation.</title>
        <authorList>
            <consortium name="The Broad Institute Genomics Platform"/>
            <consortium name="The Broad Institute Genome Sequencing Center for Infectious Disease"/>
            <person name="Wu L."/>
            <person name="Ma J."/>
        </authorList>
    </citation>
    <scope>NUCLEOTIDE SEQUENCE [LARGE SCALE GENOMIC DNA]</scope>
    <source>
        <strain evidence="5 6">XZYJT29</strain>
    </source>
</reference>
<evidence type="ECO:0000259" key="4">
    <source>
        <dbReference type="Pfam" id="PF24281"/>
    </source>
</evidence>
<dbReference type="Proteomes" id="UP001596432">
    <property type="component" value="Unassembled WGS sequence"/>
</dbReference>
<dbReference type="GeneID" id="78819436"/>
<dbReference type="EMBL" id="JBHTAS010000001">
    <property type="protein sequence ID" value="MFC7139185.1"/>
    <property type="molecule type" value="Genomic_DNA"/>
</dbReference>
<proteinExistence type="predicted"/>